<name>A0AAV9UNG3_9PEZI</name>
<comment type="caution">
    <text evidence="3">The sequence shown here is derived from an EMBL/GenBank/DDBJ whole genome shotgun (WGS) entry which is preliminary data.</text>
</comment>
<dbReference type="EMBL" id="JAVHNS010000009">
    <property type="protein sequence ID" value="KAK6343747.1"/>
    <property type="molecule type" value="Genomic_DNA"/>
</dbReference>
<dbReference type="GO" id="GO:0016787">
    <property type="term" value="F:hydrolase activity"/>
    <property type="evidence" value="ECO:0007669"/>
    <property type="project" value="InterPro"/>
</dbReference>
<accession>A0AAV9UNG3</accession>
<evidence type="ECO:0000313" key="4">
    <source>
        <dbReference type="Proteomes" id="UP001373714"/>
    </source>
</evidence>
<proteinExistence type="predicted"/>
<evidence type="ECO:0000256" key="1">
    <source>
        <dbReference type="SAM" id="MobiDB-lite"/>
    </source>
</evidence>
<evidence type="ECO:0000313" key="3">
    <source>
        <dbReference type="EMBL" id="KAK6343747.1"/>
    </source>
</evidence>
<reference evidence="3 4" key="1">
    <citation type="submission" date="2019-10" db="EMBL/GenBank/DDBJ databases">
        <authorList>
            <person name="Palmer J.M."/>
        </authorList>
    </citation>
    <scope>NUCLEOTIDE SEQUENCE [LARGE SCALE GENOMIC DNA]</scope>
    <source>
        <strain evidence="3 4">TWF730</strain>
    </source>
</reference>
<organism evidence="3 4">
    <name type="scientific">Orbilia blumenaviensis</name>
    <dbReference type="NCBI Taxonomy" id="1796055"/>
    <lineage>
        <taxon>Eukaryota</taxon>
        <taxon>Fungi</taxon>
        <taxon>Dikarya</taxon>
        <taxon>Ascomycota</taxon>
        <taxon>Pezizomycotina</taxon>
        <taxon>Orbiliomycetes</taxon>
        <taxon>Orbiliales</taxon>
        <taxon>Orbiliaceae</taxon>
        <taxon>Orbilia</taxon>
    </lineage>
</organism>
<feature type="domain" description="Alpha/beta hydrolase fold-3" evidence="2">
    <location>
        <begin position="153"/>
        <end position="334"/>
    </location>
</feature>
<dbReference type="AlphaFoldDB" id="A0AAV9UNG3"/>
<dbReference type="SUPFAM" id="SSF53474">
    <property type="entry name" value="alpha/beta-Hydrolases"/>
    <property type="match status" value="1"/>
</dbReference>
<dbReference type="InterPro" id="IPR013094">
    <property type="entry name" value="AB_hydrolase_3"/>
</dbReference>
<gene>
    <name evidence="3" type="ORF">TWF730_011336</name>
</gene>
<keyword evidence="4" id="KW-1185">Reference proteome</keyword>
<dbReference type="Pfam" id="PF07859">
    <property type="entry name" value="Abhydrolase_3"/>
    <property type="match status" value="1"/>
</dbReference>
<protein>
    <recommendedName>
        <fullName evidence="2">Alpha/beta hydrolase fold-3 domain-containing protein</fullName>
    </recommendedName>
</protein>
<dbReference type="InterPro" id="IPR029058">
    <property type="entry name" value="AB_hydrolase_fold"/>
</dbReference>
<dbReference type="Proteomes" id="UP001373714">
    <property type="component" value="Unassembled WGS sequence"/>
</dbReference>
<feature type="region of interest" description="Disordered" evidence="1">
    <location>
        <begin position="469"/>
        <end position="492"/>
    </location>
</feature>
<sequence>MSRTFTWMRVRLSRNFLPTASQFTPRWPQNLPSYPRPWQHRYRCYSYAASRGTQVDESLADLYSGDYIRFYCQNISGRPICEPFENLNNRYPCREDYQEASQLGVSCHDFELPRKATGSILLRVYNASNTTSRSPVIVYLPSRETNPLSTTDEHHAISLLTKLTGATTISVGYRVSPPFPLSLHDALAAIDWVRANVPIVSLETYCKNNYDGRLMAVLGTGIGGSLAASISATEGLESGIIATGAWLPIVDWAFDPLPGIPESRLSTIPRSLARLAAYPKSQVEDIDPDILSTYSELADNPFLSSNRLEVIRSSYLAKPEDFTDPFVSPLYRFSSSGVNIWTELVSRMRSELLADPDNPPAWIRNLPDTIFKRGPRRPISYPPLHLIYKLTVPMMRIVSAEGDILHRQITEYVHAARSSIFPSEKKTIEERQEEETRELGKTHNNEIEAPDVFVGWDITDMSFSEYEDERGQGEKVMVESRPPYDSSMPGIPEMDKENDKGETQIKDNMAFIEQPKYAKGAEKYIQYDVIPKAGHCLITGATQLTDGIEEIKRMAAWLEWVFALGPNQAQEWKEQQERWAIALQEAKYARRRRVPKL</sequence>
<dbReference type="Gene3D" id="3.40.50.1820">
    <property type="entry name" value="alpha/beta hydrolase"/>
    <property type="match status" value="1"/>
</dbReference>
<evidence type="ECO:0000259" key="2">
    <source>
        <dbReference type="Pfam" id="PF07859"/>
    </source>
</evidence>
<feature type="compositionally biased region" description="Basic and acidic residues" evidence="1">
    <location>
        <begin position="469"/>
        <end position="478"/>
    </location>
</feature>